<evidence type="ECO:0000313" key="3">
    <source>
        <dbReference type="EMBL" id="RAM00234.1"/>
    </source>
</evidence>
<evidence type="ECO:0000313" key="4">
    <source>
        <dbReference type="Proteomes" id="UP000248798"/>
    </source>
</evidence>
<dbReference type="AlphaFoldDB" id="A0A328F6N7"/>
<name>A0A328F6N7_9BACT</name>
<feature type="region of interest" description="Disordered" evidence="1">
    <location>
        <begin position="394"/>
        <end position="416"/>
    </location>
</feature>
<accession>A0A328F6N7</accession>
<dbReference type="Proteomes" id="UP000248798">
    <property type="component" value="Unassembled WGS sequence"/>
</dbReference>
<evidence type="ECO:0000313" key="5">
    <source>
        <dbReference type="Proteomes" id="UP000293902"/>
    </source>
</evidence>
<keyword evidence="5" id="KW-1185">Reference proteome</keyword>
<dbReference type="Proteomes" id="UP000293902">
    <property type="component" value="Chromosome"/>
</dbReference>
<evidence type="ECO:0000256" key="1">
    <source>
        <dbReference type="SAM" id="MobiDB-lite"/>
    </source>
</evidence>
<dbReference type="EMBL" id="QLNI01000056">
    <property type="protein sequence ID" value="RAM00234.1"/>
    <property type="molecule type" value="Genomic_DNA"/>
</dbReference>
<feature type="compositionally biased region" description="Basic and acidic residues" evidence="1">
    <location>
        <begin position="406"/>
        <end position="416"/>
    </location>
</feature>
<reference evidence="3 4" key="1">
    <citation type="submission" date="2018-06" db="EMBL/GenBank/DDBJ databases">
        <title>Complete Genome Sequence of Desulfobacter hydrogenophilus (DSM3380).</title>
        <authorList>
            <person name="Marietou A."/>
            <person name="Schreiber L."/>
            <person name="Marshall I."/>
            <person name="Jorgensen B."/>
        </authorList>
    </citation>
    <scope>NUCLEOTIDE SEQUENCE [LARGE SCALE GENOMIC DNA]</scope>
    <source>
        <strain evidence="3 4">DSM 3380</strain>
    </source>
</reference>
<dbReference type="RefSeq" id="WP_111960011.1">
    <property type="nucleotide sequence ID" value="NZ_CP036313.1"/>
</dbReference>
<dbReference type="EMBL" id="CP036313">
    <property type="protein sequence ID" value="QBH12592.1"/>
    <property type="molecule type" value="Genomic_DNA"/>
</dbReference>
<gene>
    <name evidence="3" type="ORF">DO021_20115</name>
    <name evidence="2" type="ORF">EYB58_06475</name>
</gene>
<protein>
    <submittedName>
        <fullName evidence="3">Uncharacterized protein</fullName>
    </submittedName>
</protein>
<dbReference type="OrthoDB" id="5240640at2"/>
<proteinExistence type="predicted"/>
<organism evidence="3 4">
    <name type="scientific">Desulfobacter hydrogenophilus</name>
    <dbReference type="NCBI Taxonomy" id="2291"/>
    <lineage>
        <taxon>Bacteria</taxon>
        <taxon>Pseudomonadati</taxon>
        <taxon>Thermodesulfobacteriota</taxon>
        <taxon>Desulfobacteria</taxon>
        <taxon>Desulfobacterales</taxon>
        <taxon>Desulfobacteraceae</taxon>
        <taxon>Desulfobacter</taxon>
    </lineage>
</organism>
<sequence length="464" mass="50679">MGRVAAQLEKKGMPVVLESFDDEGIVTTATQEFVKEGVPMIRQVLTPHDTSLKKFPDEYTQKFIDALTMSLTDEEKKSGIHKPSKNEGILTTGTYDEISELLEGKLEGHATIGPIAEMTDGLPVVPPTESRVAKMLKGTSRDPEEIMEFGRDGFMSHGLFYATVKKVATNAVMAGCKPKYMPVVLAIAESGACVGYPGDSSFGHMYIVSGPIAKEIGMNSGFNYLAPGNPANMSLKRAGTLMGINLAGTVFGINVLERTGPLHWGTIFAENEDTPFEGLNEQFGYGPDENILLSFSGKVQLLPFQNIEVKSGTSLHEVMTGTPEHAVAALKTLTSVNGALLTLTPDTARYWKEHYGFKTIADIQEYMYTHVTWKQADWAKNYWIQILGRGKQETPFSDQDNPADYQLDKRSSSERLSKLPADADVPKFSSPKAITVIVAGGTGDAWSWGGAFGRPIAYSIDKWK</sequence>
<evidence type="ECO:0000313" key="2">
    <source>
        <dbReference type="EMBL" id="QBH12592.1"/>
    </source>
</evidence>
<reference evidence="2 5" key="2">
    <citation type="submission" date="2019-02" db="EMBL/GenBank/DDBJ databases">
        <title>Complete genome sequence of Desulfobacter hydrogenophilus AcRS1.</title>
        <authorList>
            <person name="Marietou A."/>
            <person name="Lund M.B."/>
            <person name="Marshall I.P.G."/>
            <person name="Schreiber L."/>
            <person name="Jorgensen B."/>
        </authorList>
    </citation>
    <scope>NUCLEOTIDE SEQUENCE [LARGE SCALE GENOMIC DNA]</scope>
    <source>
        <strain evidence="2 5">AcRS1</strain>
    </source>
</reference>